<keyword evidence="2" id="KW-0808">Transferase</keyword>
<evidence type="ECO:0000313" key="2">
    <source>
        <dbReference type="EMBL" id="OSO90080.1"/>
    </source>
</evidence>
<protein>
    <submittedName>
        <fullName evidence="2">Glutamyl-tRNA amidotransferase</fullName>
    </submittedName>
</protein>
<evidence type="ECO:0000313" key="3">
    <source>
        <dbReference type="Proteomes" id="UP000192997"/>
    </source>
</evidence>
<evidence type="ECO:0000259" key="1">
    <source>
        <dbReference type="Pfam" id="PF21986"/>
    </source>
</evidence>
<dbReference type="GO" id="GO:0016740">
    <property type="term" value="F:transferase activity"/>
    <property type="evidence" value="ECO:0007669"/>
    <property type="project" value="UniProtKB-KW"/>
</dbReference>
<dbReference type="EMBL" id="NBYN01000051">
    <property type="protein sequence ID" value="OSO90080.1"/>
    <property type="molecule type" value="Genomic_DNA"/>
</dbReference>
<dbReference type="Pfam" id="PF21986">
    <property type="entry name" value="AH_C"/>
    <property type="match status" value="1"/>
</dbReference>
<dbReference type="RefSeq" id="WP_040553173.1">
    <property type="nucleotide sequence ID" value="NZ_NBYN01000051.1"/>
</dbReference>
<reference evidence="3" key="1">
    <citation type="submission" date="2017-04" db="EMBL/GenBank/DDBJ databases">
        <authorList>
            <person name="Abreu V.A."/>
            <person name="Popin R.V."/>
            <person name="Rigonato J."/>
            <person name="Andreote A.P."/>
            <person name="Schaker P.C."/>
            <person name="Hoff-Risseti C."/>
            <person name="Alvarenga D.O."/>
            <person name="Varani A.M."/>
            <person name="Fiore M.F."/>
        </authorList>
    </citation>
    <scope>NUCLEOTIDE SEQUENCE [LARGE SCALE GENOMIC DNA]</scope>
    <source>
        <strain evidence="3">CENA303</strain>
    </source>
</reference>
<accession>A0A1X4G5Z3</accession>
<feature type="domain" description="Allophanate hydrolase C-terminal" evidence="1">
    <location>
        <begin position="2"/>
        <end position="120"/>
    </location>
</feature>
<dbReference type="Proteomes" id="UP000192997">
    <property type="component" value="Unassembled WGS sequence"/>
</dbReference>
<gene>
    <name evidence="2" type="ORF">B7O87_10355</name>
</gene>
<dbReference type="InterPro" id="IPR053844">
    <property type="entry name" value="AH_C"/>
</dbReference>
<sequence length="126" mass="13985">MIEFAVNGTLMRGLKLNNNLLNVGAVFDRESSTAPCYRLWSIKDQYPGMLRDLEGGKSISVEIWQVPLGGIADILIQEPPGLCVGKIELHDKKVVLGVLAEPFLVVGQKEITIYGGWRNYDQSCHQ</sequence>
<proteinExistence type="predicted"/>
<dbReference type="AlphaFoldDB" id="A0A1X4G5Z3"/>
<name>A0A1X4G5Z3_9CYAN</name>
<organism evidence="2 3">
    <name type="scientific">Cylindrospermopsis raciborskii CENA303</name>
    <dbReference type="NCBI Taxonomy" id="1170769"/>
    <lineage>
        <taxon>Bacteria</taxon>
        <taxon>Bacillati</taxon>
        <taxon>Cyanobacteriota</taxon>
        <taxon>Cyanophyceae</taxon>
        <taxon>Nostocales</taxon>
        <taxon>Aphanizomenonaceae</taxon>
        <taxon>Cylindrospermopsis</taxon>
    </lineage>
</organism>
<dbReference type="Gene3D" id="3.10.490.10">
    <property type="entry name" value="Gamma-glutamyl cyclotransferase-like"/>
    <property type="match status" value="1"/>
</dbReference>
<comment type="caution">
    <text evidence="2">The sequence shown here is derived from an EMBL/GenBank/DDBJ whole genome shotgun (WGS) entry which is preliminary data.</text>
</comment>